<comment type="caution">
    <text evidence="2">The sequence shown here is derived from an EMBL/GenBank/DDBJ whole genome shotgun (WGS) entry which is preliminary data.</text>
</comment>
<gene>
    <name evidence="2" type="ORF">GS441_26645</name>
    <name evidence="3" type="ORF">GS882_28125</name>
    <name evidence="4" type="ORF">GS947_22235</name>
</gene>
<protein>
    <recommendedName>
        <fullName evidence="6">Secreted protein</fullName>
    </recommendedName>
</protein>
<dbReference type="EMBL" id="WUXR01000025">
    <property type="protein sequence ID" value="MBM4568857.1"/>
    <property type="molecule type" value="Genomic_DNA"/>
</dbReference>
<keyword evidence="1" id="KW-0732">Signal</keyword>
<evidence type="ECO:0000313" key="5">
    <source>
        <dbReference type="Proteomes" id="UP000808906"/>
    </source>
</evidence>
<dbReference type="EMBL" id="WVBC01000044">
    <property type="protein sequence ID" value="NKT81893.1"/>
    <property type="molecule type" value="Genomic_DNA"/>
</dbReference>
<name>A0A9Q2UQN0_RHOHA</name>
<evidence type="ECO:0008006" key="6">
    <source>
        <dbReference type="Google" id="ProtNLM"/>
    </source>
</evidence>
<evidence type="ECO:0000313" key="2">
    <source>
        <dbReference type="EMBL" id="MBM4568857.1"/>
    </source>
</evidence>
<dbReference type="EMBL" id="WVDC01000017">
    <property type="protein sequence ID" value="NKW44206.1"/>
    <property type="molecule type" value="Genomic_DNA"/>
</dbReference>
<reference evidence="2" key="1">
    <citation type="submission" date="2019-11" db="EMBL/GenBank/DDBJ databases">
        <title>Spread of Macrolides and rifampicin resistant Rhodococcus equi in clinical isolates in the USA.</title>
        <authorList>
            <person name="Alvarez-Narvaez S."/>
            <person name="Huber L."/>
            <person name="Cohen N.D."/>
            <person name="Slovis N."/>
            <person name="Greiter M."/>
            <person name="Giguere S."/>
            <person name="Hart K."/>
        </authorList>
    </citation>
    <scope>NUCLEOTIDE SEQUENCE</scope>
    <source>
        <strain evidence="2">Lh_17</strain>
    </source>
</reference>
<evidence type="ECO:0000313" key="4">
    <source>
        <dbReference type="EMBL" id="NKW44206.1"/>
    </source>
</evidence>
<proteinExistence type="predicted"/>
<evidence type="ECO:0000313" key="3">
    <source>
        <dbReference type="EMBL" id="NKT81893.1"/>
    </source>
</evidence>
<dbReference type="AlphaFoldDB" id="A0A9Q2UQN0"/>
<feature type="chain" id="PRO_5044465451" description="Secreted protein" evidence="1">
    <location>
        <begin position="27"/>
        <end position="130"/>
    </location>
</feature>
<sequence>MKRSLLVRAGALAIGLMALGSGVANAEDTWPVDPGEGSPSRPGDVTGYVLMPDQPEFWNPAIGITRVISPYGRTTKIVCTGYRVESRCWQADRDGNPHELKELFNTTVFGSLSPTPATAVFIYPGMIPGS</sequence>
<evidence type="ECO:0000256" key="1">
    <source>
        <dbReference type="SAM" id="SignalP"/>
    </source>
</evidence>
<dbReference type="RefSeq" id="WP_202979226.1">
    <property type="nucleotide sequence ID" value="NZ_CP095479.1"/>
</dbReference>
<reference evidence="3" key="2">
    <citation type="journal article" date="2020" name="Environ. Microbiol.">
        <title>The novel and transferable erm(51) gene confers Macrolides, Lincosamides, and Streptogramins B (MLSB) resistance to clonal Rhodococcus equi in the environment.</title>
        <authorList>
            <person name="Huber L."/>
            <person name="Giguere S."/>
            <person name="Slovis N.M."/>
            <person name="Alvarez-Narvaez S."/>
            <person name="Hart K.A."/>
            <person name="Greiter M."/>
            <person name="Morris E.R.A."/>
            <person name="Cohen N.D."/>
        </authorList>
    </citation>
    <scope>NUCLEOTIDE SEQUENCE</scope>
    <source>
        <strain evidence="3">Lh_116_1</strain>
        <strain evidence="4">Lh_16_1</strain>
    </source>
</reference>
<dbReference type="Proteomes" id="UP000808906">
    <property type="component" value="Unassembled WGS sequence"/>
</dbReference>
<dbReference type="Proteomes" id="UP000603463">
    <property type="component" value="Unassembled WGS sequence"/>
</dbReference>
<feature type="signal peptide" evidence="1">
    <location>
        <begin position="1"/>
        <end position="26"/>
    </location>
</feature>
<accession>A0A9Q2UQN0</accession>
<organism evidence="2 5">
    <name type="scientific">Rhodococcus hoagii</name>
    <name type="common">Corynebacterium equii</name>
    <dbReference type="NCBI Taxonomy" id="43767"/>
    <lineage>
        <taxon>Bacteria</taxon>
        <taxon>Bacillati</taxon>
        <taxon>Actinomycetota</taxon>
        <taxon>Actinomycetes</taxon>
        <taxon>Mycobacteriales</taxon>
        <taxon>Nocardiaceae</taxon>
        <taxon>Prescottella</taxon>
    </lineage>
</organism>
<dbReference type="Proteomes" id="UP000608063">
    <property type="component" value="Unassembled WGS sequence"/>
</dbReference>